<feature type="transmembrane region" description="Helical" evidence="1">
    <location>
        <begin position="102"/>
        <end position="122"/>
    </location>
</feature>
<feature type="transmembrane region" description="Helical" evidence="1">
    <location>
        <begin position="142"/>
        <end position="161"/>
    </location>
</feature>
<evidence type="ECO:0000256" key="1">
    <source>
        <dbReference type="SAM" id="Phobius"/>
    </source>
</evidence>
<keyword evidence="1" id="KW-0812">Transmembrane</keyword>
<organism evidence="2 3">
    <name type="scientific">Amycolatopsis suaedae</name>
    <dbReference type="NCBI Taxonomy" id="2510978"/>
    <lineage>
        <taxon>Bacteria</taxon>
        <taxon>Bacillati</taxon>
        <taxon>Actinomycetota</taxon>
        <taxon>Actinomycetes</taxon>
        <taxon>Pseudonocardiales</taxon>
        <taxon>Pseudonocardiaceae</taxon>
        <taxon>Amycolatopsis</taxon>
    </lineage>
</organism>
<protein>
    <submittedName>
        <fullName evidence="2">Uncharacterized protein</fullName>
    </submittedName>
</protein>
<evidence type="ECO:0000313" key="3">
    <source>
        <dbReference type="Proteomes" id="UP000292003"/>
    </source>
</evidence>
<keyword evidence="3" id="KW-1185">Reference proteome</keyword>
<name>A0A4Q7J789_9PSEU</name>
<dbReference type="RefSeq" id="WP_130475783.1">
    <property type="nucleotide sequence ID" value="NZ_SFCC01000006.1"/>
</dbReference>
<comment type="caution">
    <text evidence="2">The sequence shown here is derived from an EMBL/GenBank/DDBJ whole genome shotgun (WGS) entry which is preliminary data.</text>
</comment>
<dbReference type="Proteomes" id="UP000292003">
    <property type="component" value="Unassembled WGS sequence"/>
</dbReference>
<sequence>MTNPYGYQAQQPPPPGYGYGYPAAQQSRPGGGTAITAAIFGLFAAIASAYIPIRAFIVLPSGAGIGDLPGEVLTVLALYLGAALLLLIGALVTFFRAVFGAILLILGSVLTLTSIMLEPALFPMSRFDRYFEAIFTFDSEPAIWHFAALVLGVLTLLFAILPPTFKYLTYKPRPTQPYGQPPMQGYPPQTW</sequence>
<dbReference type="EMBL" id="SFCC01000006">
    <property type="protein sequence ID" value="RZQ63530.1"/>
    <property type="molecule type" value="Genomic_DNA"/>
</dbReference>
<gene>
    <name evidence="2" type="ORF">EWH70_13985</name>
</gene>
<keyword evidence="1" id="KW-0472">Membrane</keyword>
<reference evidence="2 3" key="1">
    <citation type="submission" date="2019-02" db="EMBL/GenBank/DDBJ databases">
        <title>Draft genome sequence of Amycolatopsis sp. 8-3EHSu isolated from roots of Suaeda maritima.</title>
        <authorList>
            <person name="Duangmal K."/>
            <person name="Chantavorakit T."/>
        </authorList>
    </citation>
    <scope>NUCLEOTIDE SEQUENCE [LARGE SCALE GENOMIC DNA]</scope>
    <source>
        <strain evidence="2 3">8-3EHSu</strain>
    </source>
</reference>
<proteinExistence type="predicted"/>
<feature type="transmembrane region" description="Helical" evidence="1">
    <location>
        <begin position="34"/>
        <end position="53"/>
    </location>
</feature>
<accession>A0A4Q7J789</accession>
<dbReference type="AlphaFoldDB" id="A0A4Q7J789"/>
<keyword evidence="1" id="KW-1133">Transmembrane helix</keyword>
<evidence type="ECO:0000313" key="2">
    <source>
        <dbReference type="EMBL" id="RZQ63530.1"/>
    </source>
</evidence>
<feature type="transmembrane region" description="Helical" evidence="1">
    <location>
        <begin position="73"/>
        <end position="95"/>
    </location>
</feature>
<dbReference type="OrthoDB" id="3637858at2"/>